<evidence type="ECO:0000313" key="3">
    <source>
        <dbReference type="EMBL" id="BAE95479.1"/>
    </source>
</evidence>
<organism evidence="3">
    <name type="scientific">Streptomyces kanamyceticus</name>
    <dbReference type="NCBI Taxonomy" id="1967"/>
    <lineage>
        <taxon>Bacteria</taxon>
        <taxon>Bacillati</taxon>
        <taxon>Actinomycetota</taxon>
        <taxon>Actinomycetes</taxon>
        <taxon>Kitasatosporales</taxon>
        <taxon>Streptomycetaceae</taxon>
        <taxon>Streptomyces</taxon>
    </lineage>
</organism>
<accession>Q1EQP1</accession>
<name>Q1EQP1_STRKN</name>
<keyword evidence="2" id="KW-0812">Transmembrane</keyword>
<dbReference type="AlphaFoldDB" id="Q1EQP1"/>
<evidence type="ECO:0000256" key="1">
    <source>
        <dbReference type="SAM" id="MobiDB-lite"/>
    </source>
</evidence>
<protein>
    <submittedName>
        <fullName evidence="3">Uncharacterized protein</fullName>
    </submittedName>
</protein>
<dbReference type="RefSeq" id="WP_150493025.1">
    <property type="nucleotide sequence ID" value="NZ_CP023699.1"/>
</dbReference>
<sequence length="231" mass="25584">MPTPPDPPTPSGVSRRQRLRNRMGARSFFDRAAHWLLTGAPWWLLAFVLLYTAGGAFLGWRAAYEVLVGLTAPGQTQHSAFAYVLSLSGWLLVPAIIGGAAGYFLGRQIDARRPLSEEQVRERVANPEPPATPEPDRDRGLRIRSLAELEAEGGEGRRFVEKYVAGPHTRNREVAEEHWSATVQFVADNWARLEGLTPVEAAVEAERLARAAAFNAAQMDRCFVCDQNHRA</sequence>
<keyword evidence="2" id="KW-1133">Transmembrane helix</keyword>
<reference evidence="3" key="1">
    <citation type="journal article" date="2006" name="Proc. Natl. Acad. Sci. U.S.A.">
        <title>Amplification of the entire kanamycin biosynthetic gene cluster during empirical strain improvement of Streptomyces kanamyceticus.</title>
        <authorList>
            <person name="Yanai K."/>
            <person name="Murakami T."/>
            <person name="Bibb M."/>
        </authorList>
    </citation>
    <scope>NUCLEOTIDE SEQUENCE</scope>
    <source>
        <strain evidence="3">NBRC 13414</strain>
    </source>
</reference>
<feature type="region of interest" description="Disordered" evidence="1">
    <location>
        <begin position="117"/>
        <end position="139"/>
    </location>
</feature>
<evidence type="ECO:0000256" key="2">
    <source>
        <dbReference type="SAM" id="Phobius"/>
    </source>
</evidence>
<proteinExistence type="predicted"/>
<dbReference type="OrthoDB" id="4281629at2"/>
<dbReference type="Pfam" id="PF19832">
    <property type="entry name" value="DUF6313"/>
    <property type="match status" value="1"/>
</dbReference>
<dbReference type="InterPro" id="IPR046280">
    <property type="entry name" value="DUF6313"/>
</dbReference>
<feature type="transmembrane region" description="Helical" evidence="2">
    <location>
        <begin position="80"/>
        <end position="105"/>
    </location>
</feature>
<keyword evidence="2" id="KW-0472">Membrane</keyword>
<dbReference type="EMBL" id="AB254080">
    <property type="protein sequence ID" value="BAE95479.1"/>
    <property type="molecule type" value="Genomic_DNA"/>
</dbReference>
<feature type="transmembrane region" description="Helical" evidence="2">
    <location>
        <begin position="32"/>
        <end position="60"/>
    </location>
</feature>